<evidence type="ECO:0000313" key="2">
    <source>
        <dbReference type="EMBL" id="WOK97854.1"/>
    </source>
</evidence>
<proteinExistence type="predicted"/>
<accession>A0AAQ3Q6N6</accession>
<dbReference type="EMBL" id="CP136891">
    <property type="protein sequence ID" value="WOK97854.1"/>
    <property type="molecule type" value="Genomic_DNA"/>
</dbReference>
<evidence type="ECO:0000259" key="1">
    <source>
        <dbReference type="Pfam" id="PF26133"/>
    </source>
</evidence>
<organism evidence="2 3">
    <name type="scientific">Canna indica</name>
    <name type="common">Indian-shot</name>
    <dbReference type="NCBI Taxonomy" id="4628"/>
    <lineage>
        <taxon>Eukaryota</taxon>
        <taxon>Viridiplantae</taxon>
        <taxon>Streptophyta</taxon>
        <taxon>Embryophyta</taxon>
        <taxon>Tracheophyta</taxon>
        <taxon>Spermatophyta</taxon>
        <taxon>Magnoliopsida</taxon>
        <taxon>Liliopsida</taxon>
        <taxon>Zingiberales</taxon>
        <taxon>Cannaceae</taxon>
        <taxon>Canna</taxon>
    </lineage>
</organism>
<protein>
    <recommendedName>
        <fullName evidence="1">DUF8039 domain-containing protein</fullName>
    </recommendedName>
</protein>
<sequence length="89" mass="9835">MCKLLDWLGSGEVVAEGRWSSNDPKVLVHHVPLGPNVVRVWVDVVRKPEMFVWRPTSDMSYLQDAVGSTVAWPSDKVVMITSQCSGIGP</sequence>
<dbReference type="Pfam" id="PF26133">
    <property type="entry name" value="DUF8039"/>
    <property type="match status" value="1"/>
</dbReference>
<evidence type="ECO:0000313" key="3">
    <source>
        <dbReference type="Proteomes" id="UP001327560"/>
    </source>
</evidence>
<feature type="domain" description="DUF8039" evidence="1">
    <location>
        <begin position="2"/>
        <end position="79"/>
    </location>
</feature>
<dbReference type="AlphaFoldDB" id="A0AAQ3Q6N6"/>
<keyword evidence="3" id="KW-1185">Reference proteome</keyword>
<dbReference type="InterPro" id="IPR058352">
    <property type="entry name" value="DUF8039"/>
</dbReference>
<reference evidence="2 3" key="1">
    <citation type="submission" date="2023-10" db="EMBL/GenBank/DDBJ databases">
        <title>Chromosome-scale genome assembly provides insights into flower coloration mechanisms of Canna indica.</title>
        <authorList>
            <person name="Li C."/>
        </authorList>
    </citation>
    <scope>NUCLEOTIDE SEQUENCE [LARGE SCALE GENOMIC DNA]</scope>
    <source>
        <tissue evidence="2">Flower</tissue>
    </source>
</reference>
<name>A0AAQ3Q6N6_9LILI</name>
<gene>
    <name evidence="2" type="ORF">Cni_G06562</name>
</gene>
<dbReference type="Proteomes" id="UP001327560">
    <property type="component" value="Chromosome 2"/>
</dbReference>